<dbReference type="PANTHER" id="PTHR12302">
    <property type="entry name" value="EBNA2 BINDING PROTEIN P100"/>
    <property type="match status" value="1"/>
</dbReference>
<gene>
    <name evidence="2" type="ORF">E2L05_18840</name>
</gene>
<evidence type="ECO:0000313" key="3">
    <source>
        <dbReference type="Proteomes" id="UP000294562"/>
    </source>
</evidence>
<sequence length="196" mass="21417">MSGAAKVVDGDTLVVAGTTIRLLHIDAPESAQSCAGRPCGTDATRHLAKLISGQPVRCTGAAVDAYGRLLAVCDVAGQDLNRKMVLDGHAMVFRRFGDTYSAEEADARSARRGLWRNDDPTPPWEFRAKRWDTSVRNAPISGCPIKGNINAEGTRIYHTPYSRWYDRTRISTARGERWFCSEADALAAGWRAAYGS</sequence>
<accession>A0A4R6AIU2</accession>
<dbReference type="AlphaFoldDB" id="A0A4R6AIU2"/>
<comment type="caution">
    <text evidence="2">The sequence shown here is derived from an EMBL/GenBank/DDBJ whole genome shotgun (WGS) entry which is preliminary data.</text>
</comment>
<dbReference type="OrthoDB" id="9805504at2"/>
<dbReference type="EMBL" id="SMZO01000077">
    <property type="protein sequence ID" value="TDL83870.1"/>
    <property type="molecule type" value="Genomic_DNA"/>
</dbReference>
<dbReference type="Proteomes" id="UP000294562">
    <property type="component" value="Unassembled WGS sequence"/>
</dbReference>
<proteinExistence type="predicted"/>
<dbReference type="Pfam" id="PF00565">
    <property type="entry name" value="SNase"/>
    <property type="match status" value="1"/>
</dbReference>
<feature type="domain" description="TNase-like" evidence="1">
    <location>
        <begin position="1"/>
        <end position="117"/>
    </location>
</feature>
<dbReference type="InterPro" id="IPR035437">
    <property type="entry name" value="SNase_OB-fold_sf"/>
</dbReference>
<name>A0A4R6AIU2_9RHOB</name>
<dbReference type="SMART" id="SM00318">
    <property type="entry name" value="SNc"/>
    <property type="match status" value="1"/>
</dbReference>
<reference evidence="2 3" key="1">
    <citation type="submission" date="2019-03" db="EMBL/GenBank/DDBJ databases">
        <title>Rhodobacteraceae bacterium SM1902, a new member of the family Rhodobacteraceae isolated from Yantai.</title>
        <authorList>
            <person name="Sun Y."/>
        </authorList>
    </citation>
    <scope>NUCLEOTIDE SEQUENCE [LARGE SCALE GENOMIC DNA]</scope>
    <source>
        <strain evidence="2 3">SM1902</strain>
    </source>
</reference>
<dbReference type="Gene3D" id="2.40.50.90">
    <property type="match status" value="1"/>
</dbReference>
<dbReference type="SUPFAM" id="SSF50199">
    <property type="entry name" value="Staphylococcal nuclease"/>
    <property type="match status" value="1"/>
</dbReference>
<dbReference type="PANTHER" id="PTHR12302:SF26">
    <property type="entry name" value="BLR1266 PROTEIN"/>
    <property type="match status" value="1"/>
</dbReference>
<protein>
    <submittedName>
        <fullName evidence="2">Thermonuclease family protein</fullName>
    </submittedName>
</protein>
<organism evidence="2 3">
    <name type="scientific">Meridianimarinicoccus aquatilis</name>
    <dbReference type="NCBI Taxonomy" id="2552766"/>
    <lineage>
        <taxon>Bacteria</taxon>
        <taxon>Pseudomonadati</taxon>
        <taxon>Pseudomonadota</taxon>
        <taxon>Alphaproteobacteria</taxon>
        <taxon>Rhodobacterales</taxon>
        <taxon>Paracoccaceae</taxon>
        <taxon>Meridianimarinicoccus</taxon>
    </lineage>
</organism>
<dbReference type="InterPro" id="IPR016071">
    <property type="entry name" value="Staphylococal_nuclease_OB-fold"/>
</dbReference>
<dbReference type="PROSITE" id="PS50830">
    <property type="entry name" value="TNASE_3"/>
    <property type="match status" value="1"/>
</dbReference>
<evidence type="ECO:0000313" key="2">
    <source>
        <dbReference type="EMBL" id="TDL83870.1"/>
    </source>
</evidence>
<evidence type="ECO:0000259" key="1">
    <source>
        <dbReference type="PROSITE" id="PS50830"/>
    </source>
</evidence>
<keyword evidence="3" id="KW-1185">Reference proteome</keyword>